<proteinExistence type="inferred from homology"/>
<evidence type="ECO:0000256" key="7">
    <source>
        <dbReference type="ARBA" id="ARBA00023239"/>
    </source>
</evidence>
<dbReference type="PANTHER" id="PTHR11902:SF1">
    <property type="entry name" value="ENOLASE"/>
    <property type="match status" value="1"/>
</dbReference>
<evidence type="ECO:0000256" key="3">
    <source>
        <dbReference type="ARBA" id="ARBA00012058"/>
    </source>
</evidence>
<dbReference type="SMART" id="SM01192">
    <property type="entry name" value="Enolase_C"/>
    <property type="match status" value="1"/>
</dbReference>
<dbReference type="InterPro" id="IPR000941">
    <property type="entry name" value="Enolase"/>
</dbReference>
<dbReference type="Gene3D" id="3.20.20.120">
    <property type="entry name" value="Enolase-like C-terminal domain"/>
    <property type="match status" value="1"/>
</dbReference>
<evidence type="ECO:0000259" key="8">
    <source>
        <dbReference type="SMART" id="SM01192"/>
    </source>
</evidence>
<dbReference type="Pfam" id="PF00113">
    <property type="entry name" value="Enolase_C"/>
    <property type="match status" value="1"/>
</dbReference>
<evidence type="ECO:0000313" key="10">
    <source>
        <dbReference type="Proteomes" id="UP001501867"/>
    </source>
</evidence>
<comment type="similarity">
    <text evidence="2">Belongs to the enolase family.</text>
</comment>
<evidence type="ECO:0000256" key="4">
    <source>
        <dbReference type="ARBA" id="ARBA00017068"/>
    </source>
</evidence>
<dbReference type="InterPro" id="IPR020810">
    <property type="entry name" value="Enolase_C"/>
</dbReference>
<gene>
    <name evidence="9" type="primary">eno_1</name>
    <name evidence="9" type="ORF">GCM10010302_06670</name>
</gene>
<dbReference type="SUPFAM" id="SSF51604">
    <property type="entry name" value="Enolase C-terminal domain-like"/>
    <property type="match status" value="1"/>
</dbReference>
<comment type="pathway">
    <text evidence="1">Carbohydrate degradation; glycolysis; pyruvate from D-glyceraldehyde 3-phosphate: step 4/5.</text>
</comment>
<feature type="domain" description="Enolase C-terminal TIM barrel" evidence="8">
    <location>
        <begin position="122"/>
        <end position="390"/>
    </location>
</feature>
<dbReference type="EMBL" id="BAAABV010000005">
    <property type="protein sequence ID" value="GAA0271732.1"/>
    <property type="molecule type" value="Genomic_DNA"/>
</dbReference>
<evidence type="ECO:0000256" key="1">
    <source>
        <dbReference type="ARBA" id="ARBA00005031"/>
    </source>
</evidence>
<accession>A0ABN0V298</accession>
<dbReference type="RefSeq" id="WP_344151995.1">
    <property type="nucleotide sequence ID" value="NZ_BAAABV010000005.1"/>
</dbReference>
<evidence type="ECO:0000313" key="9">
    <source>
        <dbReference type="EMBL" id="GAA0271732.1"/>
    </source>
</evidence>
<comment type="caution">
    <text evidence="9">The sequence shown here is derived from an EMBL/GenBank/DDBJ whole genome shotgun (WGS) entry which is preliminary data.</text>
</comment>
<keyword evidence="6" id="KW-0324">Glycolysis</keyword>
<evidence type="ECO:0000256" key="6">
    <source>
        <dbReference type="ARBA" id="ARBA00023152"/>
    </source>
</evidence>
<name>A0ABN0V298_9ACTN</name>
<evidence type="ECO:0000256" key="2">
    <source>
        <dbReference type="ARBA" id="ARBA00009604"/>
    </source>
</evidence>
<keyword evidence="10" id="KW-1185">Reference proteome</keyword>
<dbReference type="InterPro" id="IPR036849">
    <property type="entry name" value="Enolase-like_C_sf"/>
</dbReference>
<organism evidence="9 10">
    <name type="scientific">Streptomyces polychromogenes</name>
    <dbReference type="NCBI Taxonomy" id="67342"/>
    <lineage>
        <taxon>Bacteria</taxon>
        <taxon>Bacillati</taxon>
        <taxon>Actinomycetota</taxon>
        <taxon>Actinomycetes</taxon>
        <taxon>Kitasatosporales</taxon>
        <taxon>Streptomycetaceae</taxon>
        <taxon>Streptomyces</taxon>
    </lineage>
</organism>
<keyword evidence="7" id="KW-0456">Lyase</keyword>
<reference evidence="9 10" key="1">
    <citation type="journal article" date="2019" name="Int. J. Syst. Evol. Microbiol.">
        <title>The Global Catalogue of Microorganisms (GCM) 10K type strain sequencing project: providing services to taxonomists for standard genome sequencing and annotation.</title>
        <authorList>
            <consortium name="The Broad Institute Genomics Platform"/>
            <consortium name="The Broad Institute Genome Sequencing Center for Infectious Disease"/>
            <person name="Wu L."/>
            <person name="Ma J."/>
        </authorList>
    </citation>
    <scope>NUCLEOTIDE SEQUENCE [LARGE SCALE GENOMIC DNA]</scope>
    <source>
        <strain evidence="9 10">JCM 4505</strain>
    </source>
</reference>
<sequence>MIAMPAQDQDMVVDGIDCTTVLNTHLEWTPEFAVHLADGRSGRAACPRADTPSVYEKGADRRAVTARHVLAEARSALCGRPFGQTSFDQALEAYRPRWGHAACYGLSAAHFEARRPGPGSGGPGMPRLLFNLLNGGLHAYSLPVAADFTEFLLVPRGTAMVPAIDAYRRLLPAARTALADLPTRDVGGHRVHEVGPEPNKAALALVTALLQQTGLGDDFGLMVDASAGDWLHGDKYVLPVSGRRFDRDGLIGYWLELIDTFDLVMVEDPLAETDRAGWSALRAARPPHCRLLGDNITSTCPERLPALAHCVDGVLLKPDQAGSLSEARRFARLAGRLGLPLIASARSAETDSPLISHVAVEFGAEYLKVGPFADFSSVLRTNELLRGAMR</sequence>
<dbReference type="Proteomes" id="UP001501867">
    <property type="component" value="Unassembled WGS sequence"/>
</dbReference>
<dbReference type="EC" id="4.2.1.11" evidence="3"/>
<protein>
    <recommendedName>
        <fullName evidence="4">Enolase</fullName>
        <ecNumber evidence="3">4.2.1.11</ecNumber>
    </recommendedName>
</protein>
<dbReference type="PANTHER" id="PTHR11902">
    <property type="entry name" value="ENOLASE"/>
    <property type="match status" value="1"/>
</dbReference>
<keyword evidence="5" id="KW-0964">Secreted</keyword>
<evidence type="ECO:0000256" key="5">
    <source>
        <dbReference type="ARBA" id="ARBA00022525"/>
    </source>
</evidence>